<proteinExistence type="predicted"/>
<dbReference type="EMBL" id="LC738879">
    <property type="protein sequence ID" value="BDT62944.1"/>
    <property type="molecule type" value="Genomic_DNA"/>
</dbReference>
<evidence type="ECO:0000313" key="1">
    <source>
        <dbReference type="EMBL" id="BDT62944.1"/>
    </source>
</evidence>
<accession>A0A9C7CE47</accession>
<sequence>MSHKRKDQPIKLCIESDPPSFNKKERLNENMINDHIIKSSRFWLPKVTKRKVNIFCLCSSAENMNDLKRVAYIVDLVLLYIRHTYLIYFGKNYLISPKGFRIFLYKSCNDEIFQNNDTDLSLGCLYENKIDPLLDIWISSSRSETIRFFTDYNNSIDPIIGSSNYKFENNKEYINCFSRIKIIPQFD</sequence>
<protein>
    <submittedName>
        <fullName evidence="1">Uncharacterized protein</fullName>
    </submittedName>
</protein>
<reference evidence="1" key="1">
    <citation type="submission" date="2022-10" db="EMBL/GenBank/DDBJ databases">
        <title>Genome sequences of endogenous nimaviruses in decapod crustaceans.</title>
        <authorList>
            <person name="Kawato S."/>
            <person name="Nozaki R."/>
            <person name="Kondo H."/>
            <person name="Hirono I."/>
        </authorList>
    </citation>
    <scope>NUCLEOTIDE SEQUENCE</scope>
    <source>
        <strain evidence="1">Ube2021</strain>
    </source>
</reference>
<organism evidence="1">
    <name type="scientific">Trachysalambria curvirostris majanivirus</name>
    <dbReference type="NCBI Taxonomy" id="2984281"/>
    <lineage>
        <taxon>Viruses</taxon>
        <taxon>Viruses incertae sedis</taxon>
        <taxon>Naldaviricetes</taxon>
        <taxon>Nimaviridae</taxon>
    </lineage>
</organism>
<name>A0A9C7CE47_9VIRU</name>